<dbReference type="Proteomes" id="UP001162992">
    <property type="component" value="Chromosome 20"/>
</dbReference>
<organism evidence="1 2">
    <name type="scientific">Diphasiastrum complanatum</name>
    <name type="common">Issler's clubmoss</name>
    <name type="synonym">Lycopodium complanatum</name>
    <dbReference type="NCBI Taxonomy" id="34168"/>
    <lineage>
        <taxon>Eukaryota</taxon>
        <taxon>Viridiplantae</taxon>
        <taxon>Streptophyta</taxon>
        <taxon>Embryophyta</taxon>
        <taxon>Tracheophyta</taxon>
        <taxon>Lycopodiopsida</taxon>
        <taxon>Lycopodiales</taxon>
        <taxon>Lycopodiaceae</taxon>
        <taxon>Lycopodioideae</taxon>
        <taxon>Diphasiastrum</taxon>
    </lineage>
</organism>
<accession>A0ACC2AR85</accession>
<sequence length="428" mass="48137">MDRKTKRESKELERETEKQRLKTRSINKKKKKKKVKVDNTPSSLVSSHKKKKHEAEEEGLASLSCHRLIQDHHAPSAVQSCHIPAPTADSKPFTRYDGNGGNGSNKGGSHTLSIAVAGSIINNVQSLEQATRLAGQIARATAIFRVDEIIVFDDGTDSEVYFHRTGWACEIQEKTGGQFLARILQYLEVPQYLRRTLFPMHPSFRFVGLLPPLDVPHHLRKHGWLPYREGVTVDKKVESGEGSYVDVGLHKDVLIRHSKQPGVRVTVAMGPSRDVLDQNGVVLDAVTRTVPREKEGLYWGYSVRHAAHLNAVFKDCPFPGGYDYTIGTSEHGEKIRASEFIIPRTRFVFLACRSAQSRTRFVILACHTTLFRVVMITPVVHRSIEKKSELLNLLFPELGSFSWLIGLHKPELGLLYRLVGLHKNSGVY</sequence>
<proteinExistence type="predicted"/>
<evidence type="ECO:0000313" key="2">
    <source>
        <dbReference type="Proteomes" id="UP001162992"/>
    </source>
</evidence>
<dbReference type="EMBL" id="CM055111">
    <property type="protein sequence ID" value="KAJ7520068.1"/>
    <property type="molecule type" value="Genomic_DNA"/>
</dbReference>
<protein>
    <submittedName>
        <fullName evidence="1">Uncharacterized protein</fullName>
    </submittedName>
</protein>
<comment type="caution">
    <text evidence="1">The sequence shown here is derived from an EMBL/GenBank/DDBJ whole genome shotgun (WGS) entry which is preliminary data.</text>
</comment>
<keyword evidence="2" id="KW-1185">Reference proteome</keyword>
<gene>
    <name evidence="1" type="ORF">O6H91_20G065600</name>
</gene>
<reference evidence="2" key="1">
    <citation type="journal article" date="2024" name="Proc. Natl. Acad. Sci. U.S.A.">
        <title>Extraordinary preservation of gene collinearity over three hundred million years revealed in homosporous lycophytes.</title>
        <authorList>
            <person name="Li C."/>
            <person name="Wickell D."/>
            <person name="Kuo L.Y."/>
            <person name="Chen X."/>
            <person name="Nie B."/>
            <person name="Liao X."/>
            <person name="Peng D."/>
            <person name="Ji J."/>
            <person name="Jenkins J."/>
            <person name="Williams M."/>
            <person name="Shu S."/>
            <person name="Plott C."/>
            <person name="Barry K."/>
            <person name="Rajasekar S."/>
            <person name="Grimwood J."/>
            <person name="Han X."/>
            <person name="Sun S."/>
            <person name="Hou Z."/>
            <person name="He W."/>
            <person name="Dai G."/>
            <person name="Sun C."/>
            <person name="Schmutz J."/>
            <person name="Leebens-Mack J.H."/>
            <person name="Li F.W."/>
            <person name="Wang L."/>
        </authorList>
    </citation>
    <scope>NUCLEOTIDE SEQUENCE [LARGE SCALE GENOMIC DNA]</scope>
    <source>
        <strain evidence="2">cv. PW_Plant_1</strain>
    </source>
</reference>
<evidence type="ECO:0000313" key="1">
    <source>
        <dbReference type="EMBL" id="KAJ7520068.1"/>
    </source>
</evidence>
<name>A0ACC2AR85_DIPCM</name>